<evidence type="ECO:0000313" key="4">
    <source>
        <dbReference type="Proteomes" id="UP000034273"/>
    </source>
</evidence>
<dbReference type="STRING" id="1618671.UY67_C0033G0008"/>
<gene>
    <name evidence="3" type="ORF">UY67_C0033G0008</name>
</gene>
<sequence>MHIMAKKAVVTGGAGFIGSHLVDALIARGDEVRVIDNYAAGKHEDRINKRAAYHEIDVCSTDEIQKVMEGADVVFHLAALPRVQFSIDHPMESAQTNIIGTISTLTAAHRAQVRRVVYSASGSAYGTQDRMPLSEDMTSNPANPYGLQKYVGELFSRMWATTYGIETVCLRYFNIYGSRIDPRGPYAMAIGAFLLARKEGRPLTIFGDGTITRDYTHVRDAVRANLLAADSPKVGKGEVINIGAGRNMTIRMLAEMIGGEITYATPRIEAHDSKADNTLAERLLGWEPTIKLEDGIAELKKEYGIA</sequence>
<dbReference type="InterPro" id="IPR001509">
    <property type="entry name" value="Epimerase_deHydtase"/>
</dbReference>
<dbReference type="InterPro" id="IPR036291">
    <property type="entry name" value="NAD(P)-bd_dom_sf"/>
</dbReference>
<dbReference type="Gene3D" id="3.40.50.720">
    <property type="entry name" value="NAD(P)-binding Rossmann-like Domain"/>
    <property type="match status" value="1"/>
</dbReference>
<reference evidence="3 4" key="1">
    <citation type="journal article" date="2015" name="Nature">
        <title>rRNA introns, odd ribosomes, and small enigmatic genomes across a large radiation of phyla.</title>
        <authorList>
            <person name="Brown C.T."/>
            <person name="Hug L.A."/>
            <person name="Thomas B.C."/>
            <person name="Sharon I."/>
            <person name="Castelle C.J."/>
            <person name="Singh A."/>
            <person name="Wilkins M.J."/>
            <person name="Williams K.H."/>
            <person name="Banfield J.F."/>
        </authorList>
    </citation>
    <scope>NUCLEOTIDE SEQUENCE [LARGE SCALE GENOMIC DNA]</scope>
</reference>
<dbReference type="Gene3D" id="3.90.25.10">
    <property type="entry name" value="UDP-galactose 4-epimerase, domain 1"/>
    <property type="match status" value="1"/>
</dbReference>
<dbReference type="PATRIC" id="fig|1618671.3.peg.949"/>
<feature type="domain" description="NAD-dependent epimerase/dehydratase" evidence="2">
    <location>
        <begin position="9"/>
        <end position="243"/>
    </location>
</feature>
<dbReference type="SUPFAM" id="SSF51735">
    <property type="entry name" value="NAD(P)-binding Rossmann-fold domains"/>
    <property type="match status" value="1"/>
</dbReference>
<dbReference type="Proteomes" id="UP000034273">
    <property type="component" value="Unassembled WGS sequence"/>
</dbReference>
<comment type="caution">
    <text evidence="3">The sequence shown here is derived from an EMBL/GenBank/DDBJ whole genome shotgun (WGS) entry which is preliminary data.</text>
</comment>
<evidence type="ECO:0000259" key="2">
    <source>
        <dbReference type="Pfam" id="PF01370"/>
    </source>
</evidence>
<accession>A0A0G1WWI1</accession>
<evidence type="ECO:0000256" key="1">
    <source>
        <dbReference type="ARBA" id="ARBA00007637"/>
    </source>
</evidence>
<comment type="similarity">
    <text evidence="1">Belongs to the NAD(P)-dependent epimerase/dehydratase family.</text>
</comment>
<organism evidence="3 4">
    <name type="scientific">Candidatus Kaiserbacteria bacterium GW2011_GWA2_52_12</name>
    <dbReference type="NCBI Taxonomy" id="1618671"/>
    <lineage>
        <taxon>Bacteria</taxon>
        <taxon>Candidatus Kaiseribacteriota</taxon>
    </lineage>
</organism>
<dbReference type="PANTHER" id="PTHR43000">
    <property type="entry name" value="DTDP-D-GLUCOSE 4,6-DEHYDRATASE-RELATED"/>
    <property type="match status" value="1"/>
</dbReference>
<evidence type="ECO:0000313" key="3">
    <source>
        <dbReference type="EMBL" id="KKW22910.1"/>
    </source>
</evidence>
<name>A0A0G1WWI1_9BACT</name>
<protein>
    <submittedName>
        <fullName evidence="3">Nucleotide sugar epimerase</fullName>
    </submittedName>
</protein>
<dbReference type="Pfam" id="PF01370">
    <property type="entry name" value="Epimerase"/>
    <property type="match status" value="1"/>
</dbReference>
<proteinExistence type="inferred from homology"/>
<dbReference type="AlphaFoldDB" id="A0A0G1WWI1"/>
<dbReference type="EMBL" id="LCQW01000033">
    <property type="protein sequence ID" value="KKW22910.1"/>
    <property type="molecule type" value="Genomic_DNA"/>
</dbReference>